<feature type="transmembrane region" description="Helical" evidence="2">
    <location>
        <begin position="866"/>
        <end position="885"/>
    </location>
</feature>
<keyword evidence="2" id="KW-1133">Transmembrane helix</keyword>
<dbReference type="SUPFAM" id="SSF82714">
    <property type="entry name" value="Multidrug efflux transporter AcrB TolC docking domain, DN and DC subdomains"/>
    <property type="match status" value="2"/>
</dbReference>
<dbReference type="Gene3D" id="3.30.70.1320">
    <property type="entry name" value="Multidrug efflux transporter AcrB pore domain like"/>
    <property type="match status" value="1"/>
</dbReference>
<dbReference type="GO" id="GO:0042910">
    <property type="term" value="F:xenobiotic transmembrane transporter activity"/>
    <property type="evidence" value="ECO:0007669"/>
    <property type="project" value="TreeGrafter"/>
</dbReference>
<feature type="transmembrane region" description="Helical" evidence="2">
    <location>
        <begin position="389"/>
        <end position="413"/>
    </location>
</feature>
<accession>A0A956NG93</accession>
<dbReference type="Gene3D" id="3.30.70.1440">
    <property type="entry name" value="Multidrug efflux transporter AcrB pore domain"/>
    <property type="match status" value="1"/>
</dbReference>
<dbReference type="EMBL" id="JAGQHS010000092">
    <property type="protein sequence ID" value="MCA9757308.1"/>
    <property type="molecule type" value="Genomic_DNA"/>
</dbReference>
<feature type="transmembrane region" description="Helical" evidence="2">
    <location>
        <begin position="892"/>
        <end position="912"/>
    </location>
</feature>
<feature type="transmembrane region" description="Helical" evidence="2">
    <location>
        <begin position="467"/>
        <end position="491"/>
    </location>
</feature>
<dbReference type="Pfam" id="PF00873">
    <property type="entry name" value="ACR_tran"/>
    <property type="match status" value="1"/>
</dbReference>
<dbReference type="SUPFAM" id="SSF82693">
    <property type="entry name" value="Multidrug efflux transporter AcrB pore domain, PN1, PN2, PC1 and PC2 subdomains"/>
    <property type="match status" value="2"/>
</dbReference>
<evidence type="ECO:0000259" key="3">
    <source>
        <dbReference type="PROSITE" id="PS50156"/>
    </source>
</evidence>
<dbReference type="Gene3D" id="1.20.1640.10">
    <property type="entry name" value="Multidrug efflux transporter AcrB transmembrane domain"/>
    <property type="match status" value="2"/>
</dbReference>
<feature type="transmembrane region" description="Helical" evidence="2">
    <location>
        <begin position="434"/>
        <end position="455"/>
    </location>
</feature>
<feature type="transmembrane region" description="Helical" evidence="2">
    <location>
        <begin position="964"/>
        <end position="983"/>
    </location>
</feature>
<dbReference type="SUPFAM" id="SSF82866">
    <property type="entry name" value="Multidrug efflux transporter AcrB transmembrane domain"/>
    <property type="match status" value="2"/>
</dbReference>
<feature type="transmembrane region" description="Helical" evidence="2">
    <location>
        <begin position="995"/>
        <end position="1019"/>
    </location>
</feature>
<dbReference type="PANTHER" id="PTHR32063:SF73">
    <property type="entry name" value="RND SUPERFAMILY EFFLUX PUMP PERMEASE COMPONENT 1"/>
    <property type="match status" value="1"/>
</dbReference>
<keyword evidence="2" id="KW-0472">Membrane</keyword>
<feature type="transmembrane region" description="Helical" evidence="2">
    <location>
        <begin position="21"/>
        <end position="39"/>
    </location>
</feature>
<keyword evidence="2" id="KW-0812">Transmembrane</keyword>
<dbReference type="InterPro" id="IPR001036">
    <property type="entry name" value="Acrflvin-R"/>
</dbReference>
<feature type="domain" description="SSD" evidence="3">
    <location>
        <begin position="361"/>
        <end position="491"/>
    </location>
</feature>
<name>A0A956NG93_UNCEI</name>
<feature type="transmembrane region" description="Helical" evidence="2">
    <location>
        <begin position="337"/>
        <end position="356"/>
    </location>
</feature>
<proteinExistence type="predicted"/>
<protein>
    <submittedName>
        <fullName evidence="4">Efflux RND transporter permease subunit</fullName>
    </submittedName>
</protein>
<dbReference type="InterPro" id="IPR027463">
    <property type="entry name" value="AcrB_DN_DC_subdom"/>
</dbReference>
<dbReference type="PROSITE" id="PS50156">
    <property type="entry name" value="SSD"/>
    <property type="match status" value="1"/>
</dbReference>
<evidence type="ECO:0000313" key="5">
    <source>
        <dbReference type="Proteomes" id="UP000739538"/>
    </source>
</evidence>
<dbReference type="InterPro" id="IPR000731">
    <property type="entry name" value="SSD"/>
</dbReference>
<dbReference type="PANTHER" id="PTHR32063">
    <property type="match status" value="1"/>
</dbReference>
<evidence type="ECO:0000256" key="1">
    <source>
        <dbReference type="SAM" id="MobiDB-lite"/>
    </source>
</evidence>
<feature type="region of interest" description="Disordered" evidence="1">
    <location>
        <begin position="652"/>
        <end position="675"/>
    </location>
</feature>
<dbReference type="AlphaFoldDB" id="A0A956NG93"/>
<evidence type="ECO:0000256" key="2">
    <source>
        <dbReference type="SAM" id="Phobius"/>
    </source>
</evidence>
<feature type="compositionally biased region" description="Polar residues" evidence="1">
    <location>
        <begin position="660"/>
        <end position="669"/>
    </location>
</feature>
<organism evidence="4 5">
    <name type="scientific">Eiseniibacteriota bacterium</name>
    <dbReference type="NCBI Taxonomy" id="2212470"/>
    <lineage>
        <taxon>Bacteria</taxon>
        <taxon>Candidatus Eiseniibacteriota</taxon>
    </lineage>
</organism>
<evidence type="ECO:0000313" key="4">
    <source>
        <dbReference type="EMBL" id="MCA9757308.1"/>
    </source>
</evidence>
<sequence>MKERGATGGLPRFSLERRISVLVLFLTALVVGFVATRWIPIELIPSGYTEPSLRVVVPWPQAPPQEVMEKIAEPLEEELRTVRGLDRITTVSHSDNCRAFLRFKQSTDMDIAYREVRDRVERARREFPDDVDQVFIFKDDASGIPVYVIGIAVPPTVLDSYNLIQKQIILPLERIDGVASVAVNGLEEKEILIEVDRDKSDALGLNIYQLAQELGDDSFSLSSGSVREGSKKLLLRSIAKYDNLDQLENRPIGPNVRLKDVAKISYAEPDKDYRVRAMSEPAYAIIVFKEGDANARDVSRRVDQTFKELQENPRLADVGMLTLFDTGKVIDDALTKLLGSGLIGGLIAGFVLFFFLRRLRLTMVVNLAVPLSLLIAITVMYFAGETLNIITLLALMVCVGLLVDNAIVVAENIDRLYKEGVDRKDAAIEGAGEIALAITMSTLTTVVVFLPVSLIEGPGQFFLLRMAIPISVALIASLFVALVFVPLNVYLTLPRSREPRKQGRVEARYRAAIDGVRRVYDFTFSRLSSVYGRLLGNFLGRRFDLVLLLVFVFAATIGLSKGHLSIVDVQEGEESGFAIEVETSPVNTLEETEAWFLRAEAVVESLSTELDLAGWFLFHDRTGGTLQGWFESPRTNKLTGREVTQRVLEALPREPGLELTTGTEDQTSEGSDKETYQLTVYGEDPEELGHLVDELEPLFTRVPGVLGVQKSLDAAPNQLGLVVDRDRAQQLEVDPRVIAGVVGYALRGQSLPKYHDEGREIPVRVRFEEEDRESLTELGSFYVPTNQGSYLPLSALTTTDVLSAPEAIVRRDKRVARSITLDLEPGLEKETRNRLDALTRAIDLPEGVSFRTDVRARGFDEDLKSLFFALGLSVVFIYLLMGILFESSILPLSIIFTIPLASLGVYWIHLATGRDVDFLGIVGCVLLVGVVVNNGIVLIDYVNRLRAQGTSRNEAIMLATELRFRPIMMTAITTIGGMIPLAISGRTEIGISYTSFALTLIGGMTTATLLTLLVVPIFYTFFDDLGIKLGGTVRWARGRHDPQTAPGLAASGKPVEPTL</sequence>
<feature type="transmembrane region" description="Helical" evidence="2">
    <location>
        <begin position="363"/>
        <end position="383"/>
    </location>
</feature>
<dbReference type="Gene3D" id="3.30.70.1430">
    <property type="entry name" value="Multidrug efflux transporter AcrB pore domain"/>
    <property type="match status" value="2"/>
</dbReference>
<reference evidence="4" key="2">
    <citation type="journal article" date="2021" name="Microbiome">
        <title>Successional dynamics and alternative stable states in a saline activated sludge microbial community over 9 years.</title>
        <authorList>
            <person name="Wang Y."/>
            <person name="Ye J."/>
            <person name="Ju F."/>
            <person name="Liu L."/>
            <person name="Boyd J.A."/>
            <person name="Deng Y."/>
            <person name="Parks D.H."/>
            <person name="Jiang X."/>
            <person name="Yin X."/>
            <person name="Woodcroft B.J."/>
            <person name="Tyson G.W."/>
            <person name="Hugenholtz P."/>
            <person name="Polz M.F."/>
            <person name="Zhang T."/>
        </authorList>
    </citation>
    <scope>NUCLEOTIDE SEQUENCE</scope>
    <source>
        <strain evidence="4">HKST-UBA02</strain>
    </source>
</reference>
<feature type="transmembrane region" description="Helical" evidence="2">
    <location>
        <begin position="543"/>
        <end position="560"/>
    </location>
</feature>
<dbReference type="Gene3D" id="3.30.2090.10">
    <property type="entry name" value="Multidrug efflux transporter AcrB TolC docking domain, DN and DC subdomains"/>
    <property type="match status" value="2"/>
</dbReference>
<comment type="caution">
    <text evidence="4">The sequence shown here is derived from an EMBL/GenBank/DDBJ whole genome shotgun (WGS) entry which is preliminary data.</text>
</comment>
<feature type="transmembrane region" description="Helical" evidence="2">
    <location>
        <begin position="918"/>
        <end position="943"/>
    </location>
</feature>
<dbReference type="Proteomes" id="UP000739538">
    <property type="component" value="Unassembled WGS sequence"/>
</dbReference>
<reference evidence="4" key="1">
    <citation type="submission" date="2020-04" db="EMBL/GenBank/DDBJ databases">
        <authorList>
            <person name="Zhang T."/>
        </authorList>
    </citation>
    <scope>NUCLEOTIDE SEQUENCE</scope>
    <source>
        <strain evidence="4">HKST-UBA02</strain>
    </source>
</reference>
<gene>
    <name evidence="4" type="ORF">KDA27_16000</name>
</gene>
<dbReference type="GO" id="GO:0005886">
    <property type="term" value="C:plasma membrane"/>
    <property type="evidence" value="ECO:0007669"/>
    <property type="project" value="TreeGrafter"/>
</dbReference>
<dbReference type="PRINTS" id="PR00702">
    <property type="entry name" value="ACRIFLAVINRP"/>
</dbReference>